<evidence type="ECO:0000259" key="1">
    <source>
        <dbReference type="Pfam" id="PF02589"/>
    </source>
</evidence>
<dbReference type="SUPFAM" id="SSF100950">
    <property type="entry name" value="NagB/RpiA/CoA transferase-like"/>
    <property type="match status" value="1"/>
</dbReference>
<dbReference type="PANTHER" id="PTHR36179:SF2">
    <property type="entry name" value="LUD DOMAIN-CONTAINING PROTEIN"/>
    <property type="match status" value="1"/>
</dbReference>
<dbReference type="InterPro" id="IPR003741">
    <property type="entry name" value="LUD_dom"/>
</dbReference>
<comment type="caution">
    <text evidence="2">The sequence shown here is derived from an EMBL/GenBank/DDBJ whole genome shotgun (WGS) entry which is preliminary data.</text>
</comment>
<accession>A0A937W0X3</accession>
<protein>
    <recommendedName>
        <fullName evidence="1">LUD domain-containing protein</fullName>
    </recommendedName>
</protein>
<dbReference type="Proteomes" id="UP000712673">
    <property type="component" value="Unassembled WGS sequence"/>
</dbReference>
<dbReference type="InterPro" id="IPR024185">
    <property type="entry name" value="FTHF_cligase-like_sf"/>
</dbReference>
<organism evidence="2 3">
    <name type="scientific">Tectimicrobiota bacterium</name>
    <dbReference type="NCBI Taxonomy" id="2528274"/>
    <lineage>
        <taxon>Bacteria</taxon>
        <taxon>Pseudomonadati</taxon>
        <taxon>Nitrospinota/Tectimicrobiota group</taxon>
        <taxon>Candidatus Tectimicrobiota</taxon>
    </lineage>
</organism>
<evidence type="ECO:0000313" key="3">
    <source>
        <dbReference type="Proteomes" id="UP000712673"/>
    </source>
</evidence>
<proteinExistence type="predicted"/>
<evidence type="ECO:0000313" key="2">
    <source>
        <dbReference type="EMBL" id="MBM3224823.1"/>
    </source>
</evidence>
<dbReference type="PANTHER" id="PTHR36179">
    <property type="entry name" value="LUD_DOM DOMAIN-CONTAINING PROTEIN"/>
    <property type="match status" value="1"/>
</dbReference>
<dbReference type="Gene3D" id="3.40.50.10420">
    <property type="entry name" value="NagB/RpiA/CoA transferase-like"/>
    <property type="match status" value="1"/>
</dbReference>
<reference evidence="2" key="1">
    <citation type="submission" date="2019-03" db="EMBL/GenBank/DDBJ databases">
        <title>Lake Tanganyika Metagenome-Assembled Genomes (MAGs).</title>
        <authorList>
            <person name="Tran P."/>
        </authorList>
    </citation>
    <scope>NUCLEOTIDE SEQUENCE</scope>
    <source>
        <strain evidence="2">K_DeepCast_65m_m2_066</strain>
    </source>
</reference>
<feature type="domain" description="LUD" evidence="1">
    <location>
        <begin position="13"/>
        <end position="196"/>
    </location>
</feature>
<dbReference type="EMBL" id="VGLS01000413">
    <property type="protein sequence ID" value="MBM3224823.1"/>
    <property type="molecule type" value="Genomic_DNA"/>
</dbReference>
<dbReference type="AlphaFoldDB" id="A0A937W0X3"/>
<dbReference type="Pfam" id="PF02589">
    <property type="entry name" value="LUD_dom"/>
    <property type="match status" value="1"/>
</dbReference>
<sequence length="202" mass="22160">MSSLAPYNEAALARTVEALQARNMHVLVAETREAALDALIQLLPAGAEICDSTSETLDAIGFTAYVRSNPRYTNLHDRYEAATDPTTRNELRRRASIAEYFIGSVQAIAETGEIFISSSSGSQLAPYVYAARQVILVVGVQKIVPTFDAAMQRVRGHTLVRHDQWLADMGRTPTPIGKLGIIEYESQPGRLTVLLVKESLGW</sequence>
<dbReference type="InterPro" id="IPR037171">
    <property type="entry name" value="NagB/RpiA_transferase-like"/>
</dbReference>
<name>A0A937W0X3_UNCTE</name>
<gene>
    <name evidence="2" type="ORF">FJZ47_13600</name>
</gene>